<comment type="caution">
    <text evidence="14">The sequence shown here is derived from an EMBL/GenBank/DDBJ whole genome shotgun (WGS) entry which is preliminary data.</text>
</comment>
<keyword evidence="11" id="KW-1208">Phospholipid metabolism</keyword>
<evidence type="ECO:0000256" key="9">
    <source>
        <dbReference type="ARBA" id="ARBA00023136"/>
    </source>
</evidence>
<feature type="transmembrane region" description="Helical" evidence="13">
    <location>
        <begin position="99"/>
        <end position="120"/>
    </location>
</feature>
<dbReference type="InterPro" id="IPR021261">
    <property type="entry name" value="GPCAT"/>
</dbReference>
<evidence type="ECO:0000256" key="6">
    <source>
        <dbReference type="ARBA" id="ARBA00022692"/>
    </source>
</evidence>
<comment type="similarity">
    <text evidence="2">Belongs to the GPC1 family.</text>
</comment>
<reference evidence="15" key="1">
    <citation type="journal article" date="2023" name="Commun. Biol.">
        <title>Genome analysis of Parmales, the sister group of diatoms, reveals the evolutionary specialization of diatoms from phago-mixotrophs to photoautotrophs.</title>
        <authorList>
            <person name="Ban H."/>
            <person name="Sato S."/>
            <person name="Yoshikawa S."/>
            <person name="Yamada K."/>
            <person name="Nakamura Y."/>
            <person name="Ichinomiya M."/>
            <person name="Sato N."/>
            <person name="Blanc-Mathieu R."/>
            <person name="Endo H."/>
            <person name="Kuwata A."/>
            <person name="Ogata H."/>
        </authorList>
    </citation>
    <scope>NUCLEOTIDE SEQUENCE [LARGE SCALE GENOMIC DNA]</scope>
    <source>
        <strain evidence="15">NIES 3701</strain>
    </source>
</reference>
<feature type="transmembrane region" description="Helical" evidence="13">
    <location>
        <begin position="290"/>
        <end position="314"/>
    </location>
</feature>
<comment type="subcellular location">
    <subcellularLocation>
        <location evidence="1">Membrane</location>
        <topology evidence="1">Multi-pass membrane protein</topology>
    </subcellularLocation>
</comment>
<feature type="transmembrane region" description="Helical" evidence="13">
    <location>
        <begin position="206"/>
        <end position="226"/>
    </location>
</feature>
<feature type="transmembrane region" description="Helical" evidence="13">
    <location>
        <begin position="70"/>
        <end position="92"/>
    </location>
</feature>
<protein>
    <recommendedName>
        <fullName evidence="3">Glycerophosphocholine acyltransferase 1</fullName>
    </recommendedName>
</protein>
<feature type="transmembrane region" description="Helical" evidence="13">
    <location>
        <begin position="265"/>
        <end position="284"/>
    </location>
</feature>
<dbReference type="PANTHER" id="PTHR31201">
    <property type="entry name" value="OS01G0585100 PROTEIN"/>
    <property type="match status" value="1"/>
</dbReference>
<evidence type="ECO:0000256" key="1">
    <source>
        <dbReference type="ARBA" id="ARBA00004141"/>
    </source>
</evidence>
<evidence type="ECO:0000313" key="14">
    <source>
        <dbReference type="EMBL" id="GMH56829.1"/>
    </source>
</evidence>
<keyword evidence="15" id="KW-1185">Reference proteome</keyword>
<name>A0A9W6ZUL4_9STRA</name>
<evidence type="ECO:0000256" key="11">
    <source>
        <dbReference type="ARBA" id="ARBA00023264"/>
    </source>
</evidence>
<evidence type="ECO:0000256" key="10">
    <source>
        <dbReference type="ARBA" id="ARBA00023209"/>
    </source>
</evidence>
<evidence type="ECO:0000256" key="4">
    <source>
        <dbReference type="ARBA" id="ARBA00022516"/>
    </source>
</evidence>
<dbReference type="AlphaFoldDB" id="A0A9W6ZUL4"/>
<evidence type="ECO:0000256" key="7">
    <source>
        <dbReference type="ARBA" id="ARBA00022989"/>
    </source>
</evidence>
<dbReference type="EMBL" id="BRXY01000042">
    <property type="protein sequence ID" value="GMH56829.1"/>
    <property type="molecule type" value="Genomic_DNA"/>
</dbReference>
<keyword evidence="12" id="KW-0012">Acyltransferase</keyword>
<evidence type="ECO:0000256" key="13">
    <source>
        <dbReference type="SAM" id="Phobius"/>
    </source>
</evidence>
<keyword evidence="8" id="KW-0443">Lipid metabolism</keyword>
<keyword evidence="4" id="KW-0444">Lipid biosynthesis</keyword>
<evidence type="ECO:0000256" key="3">
    <source>
        <dbReference type="ARBA" id="ARBA00019082"/>
    </source>
</evidence>
<dbReference type="GO" id="GO:0006656">
    <property type="term" value="P:phosphatidylcholine biosynthetic process"/>
    <property type="evidence" value="ECO:0007669"/>
    <property type="project" value="TreeGrafter"/>
</dbReference>
<evidence type="ECO:0000256" key="2">
    <source>
        <dbReference type="ARBA" id="ARBA00006675"/>
    </source>
</evidence>
<feature type="transmembrane region" description="Helical" evidence="13">
    <location>
        <begin position="132"/>
        <end position="150"/>
    </location>
</feature>
<dbReference type="GO" id="GO:0016746">
    <property type="term" value="F:acyltransferase activity"/>
    <property type="evidence" value="ECO:0007669"/>
    <property type="project" value="UniProtKB-KW"/>
</dbReference>
<keyword evidence="7 13" id="KW-1133">Transmembrane helix</keyword>
<dbReference type="GO" id="GO:0016020">
    <property type="term" value="C:membrane"/>
    <property type="evidence" value="ECO:0007669"/>
    <property type="project" value="UniProtKB-SubCell"/>
</dbReference>
<dbReference type="OrthoDB" id="406287at2759"/>
<evidence type="ECO:0000256" key="12">
    <source>
        <dbReference type="ARBA" id="ARBA00023315"/>
    </source>
</evidence>
<evidence type="ECO:0000256" key="8">
    <source>
        <dbReference type="ARBA" id="ARBA00023098"/>
    </source>
</evidence>
<evidence type="ECO:0000256" key="5">
    <source>
        <dbReference type="ARBA" id="ARBA00022679"/>
    </source>
</evidence>
<organism evidence="14 15">
    <name type="scientific">Triparma strigata</name>
    <dbReference type="NCBI Taxonomy" id="1606541"/>
    <lineage>
        <taxon>Eukaryota</taxon>
        <taxon>Sar</taxon>
        <taxon>Stramenopiles</taxon>
        <taxon>Ochrophyta</taxon>
        <taxon>Bolidophyceae</taxon>
        <taxon>Parmales</taxon>
        <taxon>Triparmaceae</taxon>
        <taxon>Triparma</taxon>
    </lineage>
</organism>
<keyword evidence="6 13" id="KW-0812">Transmembrane</keyword>
<dbReference type="PANTHER" id="PTHR31201:SF1">
    <property type="entry name" value="GLYCEROPHOSPHOCHOLINE ACYLTRANSFERASE 1"/>
    <property type="match status" value="1"/>
</dbReference>
<sequence length="342" mass="39616">MDPTYVDVSKGSPMRRVPSGVRDATLREALNNIRSKQDHFQQEGLRKTNFTIGVIATVVTAYVLGGYPEWYWVFYCAKAIFLVFWKVAFFWYPLKQHYFFFDFCWISNGVFFFLFVALLLNVVSPAVTQNLFLVFFAVANGPLAWSVILLQNKLVFHNFEWSSTLFIHLSPAMASAGIHWNRSEVAETWGERFEATDQTEFSGMDMFLTGLIYYYIWWVLFTIWMLTRGLHYPEWGYHTVFDALSKAHNFEEIGIFKGKSLRMQIVVYMLLHAAGCTIGLAWSIGCWYSYYFHAIFIALCWLSAIVQGSSWYLYAIQTASIKQVEGMLVERETEMRMSGASV</sequence>
<accession>A0A9W6ZUL4</accession>
<proteinExistence type="inferred from homology"/>
<evidence type="ECO:0000313" key="15">
    <source>
        <dbReference type="Proteomes" id="UP001165085"/>
    </source>
</evidence>
<feature type="transmembrane region" description="Helical" evidence="13">
    <location>
        <begin position="44"/>
        <end position="64"/>
    </location>
</feature>
<keyword evidence="10" id="KW-0594">Phospholipid biosynthesis</keyword>
<keyword evidence="9 13" id="KW-0472">Membrane</keyword>
<gene>
    <name evidence="14" type="ORF">TrST_g14071</name>
</gene>
<dbReference type="Proteomes" id="UP001165085">
    <property type="component" value="Unassembled WGS sequence"/>
</dbReference>
<keyword evidence="5" id="KW-0808">Transferase</keyword>
<dbReference type="Pfam" id="PF10998">
    <property type="entry name" value="DUF2838"/>
    <property type="match status" value="1"/>
</dbReference>